<dbReference type="OrthoDB" id="9803265at2"/>
<dbReference type="HOGENOM" id="CLU_100966_0_0_0"/>
<evidence type="ECO:0000256" key="1">
    <source>
        <dbReference type="SAM" id="Phobius"/>
    </source>
</evidence>
<accession>D2QYF6</accession>
<dbReference type="AlphaFoldDB" id="D2QYF6"/>
<dbReference type="InterPro" id="IPR032531">
    <property type="entry name" value="DUF4956"/>
</dbReference>
<sequence length="225" mass="24289">MLDWLTTAVENDPQMSLPVISARLILGLICGMLVAGSYRLTQGPLSTRSMSLMATLVLLTILIAMVALAVGNSAARAFSLVGALSIVRFRTVVEDTRDTAFVIFAVAVGMAAGAGYYQVPLVGIPLTAVVAYLFRPTSKVIATEFLERTLEIRIGIGRDLETTLQPLFQSHLQHWKLTSIATAKQGAAIQVVYHVKLRSEKSAIAIVTELNRVEGVQDIQLHSPS</sequence>
<dbReference type="KEGG" id="psl:Psta_3453"/>
<keyword evidence="3" id="KW-1185">Reference proteome</keyword>
<reference evidence="2 3" key="1">
    <citation type="journal article" date="2009" name="Stand. Genomic Sci.">
        <title>Complete genome sequence of Pirellula staleyi type strain (ATCC 27377).</title>
        <authorList>
            <person name="Clum A."/>
            <person name="Tindall B.J."/>
            <person name="Sikorski J."/>
            <person name="Ivanova N."/>
            <person name="Mavrommatis K."/>
            <person name="Lucas S."/>
            <person name="Glavina del Rio T."/>
            <person name="Nolan M."/>
            <person name="Chen F."/>
            <person name="Tice H."/>
            <person name="Pitluck S."/>
            <person name="Cheng J.F."/>
            <person name="Chertkov O."/>
            <person name="Brettin T."/>
            <person name="Han C."/>
            <person name="Detter J.C."/>
            <person name="Kuske C."/>
            <person name="Bruce D."/>
            <person name="Goodwin L."/>
            <person name="Ovchinikova G."/>
            <person name="Pati A."/>
            <person name="Mikhailova N."/>
            <person name="Chen A."/>
            <person name="Palaniappan K."/>
            <person name="Land M."/>
            <person name="Hauser L."/>
            <person name="Chang Y.J."/>
            <person name="Jeffries C.D."/>
            <person name="Chain P."/>
            <person name="Rohde M."/>
            <person name="Goker M."/>
            <person name="Bristow J."/>
            <person name="Eisen J.A."/>
            <person name="Markowitz V."/>
            <person name="Hugenholtz P."/>
            <person name="Kyrpides N.C."/>
            <person name="Klenk H.P."/>
            <person name="Lapidus A."/>
        </authorList>
    </citation>
    <scope>NUCLEOTIDE SEQUENCE [LARGE SCALE GENOMIC DNA]</scope>
    <source>
        <strain evidence="3">ATCC 27377 / DSM 6068 / ICPB 4128</strain>
    </source>
</reference>
<keyword evidence="1" id="KW-0812">Transmembrane</keyword>
<keyword evidence="1" id="KW-0472">Membrane</keyword>
<protein>
    <recommendedName>
        <fullName evidence="4">DUF4956 domain-containing protein</fullName>
    </recommendedName>
</protein>
<dbReference type="eggNOG" id="COG1285">
    <property type="taxonomic scope" value="Bacteria"/>
</dbReference>
<gene>
    <name evidence="2" type="ordered locus">Psta_3453</name>
</gene>
<evidence type="ECO:0000313" key="3">
    <source>
        <dbReference type="Proteomes" id="UP000001887"/>
    </source>
</evidence>
<dbReference type="Proteomes" id="UP000001887">
    <property type="component" value="Chromosome"/>
</dbReference>
<organism evidence="2 3">
    <name type="scientific">Pirellula staleyi (strain ATCC 27377 / DSM 6068 / ICPB 4128)</name>
    <name type="common">Pirella staleyi</name>
    <dbReference type="NCBI Taxonomy" id="530564"/>
    <lineage>
        <taxon>Bacteria</taxon>
        <taxon>Pseudomonadati</taxon>
        <taxon>Planctomycetota</taxon>
        <taxon>Planctomycetia</taxon>
        <taxon>Pirellulales</taxon>
        <taxon>Pirellulaceae</taxon>
        <taxon>Pirellula</taxon>
    </lineage>
</organism>
<dbReference type="STRING" id="530564.Psta_3453"/>
<dbReference type="EMBL" id="CP001848">
    <property type="protein sequence ID" value="ADB18115.1"/>
    <property type="molecule type" value="Genomic_DNA"/>
</dbReference>
<proteinExistence type="predicted"/>
<evidence type="ECO:0000313" key="2">
    <source>
        <dbReference type="EMBL" id="ADB18115.1"/>
    </source>
</evidence>
<evidence type="ECO:0008006" key="4">
    <source>
        <dbReference type="Google" id="ProtNLM"/>
    </source>
</evidence>
<keyword evidence="1" id="KW-1133">Transmembrane helix</keyword>
<name>D2QYF6_PIRSD</name>
<feature type="transmembrane region" description="Helical" evidence="1">
    <location>
        <begin position="52"/>
        <end position="71"/>
    </location>
</feature>
<dbReference type="Pfam" id="PF16316">
    <property type="entry name" value="DUF4956"/>
    <property type="match status" value="1"/>
</dbReference>
<feature type="transmembrane region" description="Helical" evidence="1">
    <location>
        <begin position="100"/>
        <end position="119"/>
    </location>
</feature>
<feature type="transmembrane region" description="Helical" evidence="1">
    <location>
        <begin position="20"/>
        <end position="40"/>
    </location>
</feature>